<dbReference type="Proteomes" id="UP000308652">
    <property type="component" value="Unassembled WGS sequence"/>
</dbReference>
<dbReference type="PANTHER" id="PTHR40465">
    <property type="entry name" value="CHROMOSOME 1, WHOLE GENOME SHOTGUN SEQUENCE"/>
    <property type="match status" value="1"/>
</dbReference>
<organism evidence="4 5">
    <name type="scientific">Crucibulum laeve</name>
    <dbReference type="NCBI Taxonomy" id="68775"/>
    <lineage>
        <taxon>Eukaryota</taxon>
        <taxon>Fungi</taxon>
        <taxon>Dikarya</taxon>
        <taxon>Basidiomycota</taxon>
        <taxon>Agaricomycotina</taxon>
        <taxon>Agaricomycetes</taxon>
        <taxon>Agaricomycetidae</taxon>
        <taxon>Agaricales</taxon>
        <taxon>Agaricineae</taxon>
        <taxon>Nidulariaceae</taxon>
        <taxon>Crucibulum</taxon>
    </lineage>
</organism>
<feature type="transmembrane region" description="Helical" evidence="2">
    <location>
        <begin position="51"/>
        <end position="75"/>
    </location>
</feature>
<feature type="transmembrane region" description="Helical" evidence="2">
    <location>
        <begin position="95"/>
        <end position="113"/>
    </location>
</feature>
<feature type="region of interest" description="Disordered" evidence="1">
    <location>
        <begin position="313"/>
        <end position="336"/>
    </location>
</feature>
<feature type="transmembrane region" description="Helical" evidence="2">
    <location>
        <begin position="233"/>
        <end position="254"/>
    </location>
</feature>
<reference evidence="4 5" key="1">
    <citation type="journal article" date="2019" name="Nat. Ecol. Evol.">
        <title>Megaphylogeny resolves global patterns of mushroom evolution.</title>
        <authorList>
            <person name="Varga T."/>
            <person name="Krizsan K."/>
            <person name="Foldi C."/>
            <person name="Dima B."/>
            <person name="Sanchez-Garcia M."/>
            <person name="Sanchez-Ramirez S."/>
            <person name="Szollosi G.J."/>
            <person name="Szarkandi J.G."/>
            <person name="Papp V."/>
            <person name="Albert L."/>
            <person name="Andreopoulos W."/>
            <person name="Angelini C."/>
            <person name="Antonin V."/>
            <person name="Barry K.W."/>
            <person name="Bougher N.L."/>
            <person name="Buchanan P."/>
            <person name="Buyck B."/>
            <person name="Bense V."/>
            <person name="Catcheside P."/>
            <person name="Chovatia M."/>
            <person name="Cooper J."/>
            <person name="Damon W."/>
            <person name="Desjardin D."/>
            <person name="Finy P."/>
            <person name="Geml J."/>
            <person name="Haridas S."/>
            <person name="Hughes K."/>
            <person name="Justo A."/>
            <person name="Karasinski D."/>
            <person name="Kautmanova I."/>
            <person name="Kiss B."/>
            <person name="Kocsube S."/>
            <person name="Kotiranta H."/>
            <person name="LaButti K.M."/>
            <person name="Lechner B.E."/>
            <person name="Liimatainen K."/>
            <person name="Lipzen A."/>
            <person name="Lukacs Z."/>
            <person name="Mihaltcheva S."/>
            <person name="Morgado L.N."/>
            <person name="Niskanen T."/>
            <person name="Noordeloos M.E."/>
            <person name="Ohm R.A."/>
            <person name="Ortiz-Santana B."/>
            <person name="Ovrebo C."/>
            <person name="Racz N."/>
            <person name="Riley R."/>
            <person name="Savchenko A."/>
            <person name="Shiryaev A."/>
            <person name="Soop K."/>
            <person name="Spirin V."/>
            <person name="Szebenyi C."/>
            <person name="Tomsovsky M."/>
            <person name="Tulloss R.E."/>
            <person name="Uehling J."/>
            <person name="Grigoriev I.V."/>
            <person name="Vagvolgyi C."/>
            <person name="Papp T."/>
            <person name="Martin F.M."/>
            <person name="Miettinen O."/>
            <person name="Hibbett D.S."/>
            <person name="Nagy L.G."/>
        </authorList>
    </citation>
    <scope>NUCLEOTIDE SEQUENCE [LARGE SCALE GENOMIC DNA]</scope>
    <source>
        <strain evidence="4 5">CBS 166.37</strain>
    </source>
</reference>
<dbReference type="OrthoDB" id="3262409at2759"/>
<feature type="transmembrane region" description="Helical" evidence="2">
    <location>
        <begin position="164"/>
        <end position="187"/>
    </location>
</feature>
<evidence type="ECO:0000259" key="3">
    <source>
        <dbReference type="Pfam" id="PF20152"/>
    </source>
</evidence>
<evidence type="ECO:0000313" key="5">
    <source>
        <dbReference type="Proteomes" id="UP000308652"/>
    </source>
</evidence>
<keyword evidence="2" id="KW-0812">Transmembrane</keyword>
<keyword evidence="2" id="KW-1133">Transmembrane helix</keyword>
<keyword evidence="2" id="KW-0472">Membrane</keyword>
<name>A0A5C3LPQ5_9AGAR</name>
<sequence length="336" mass="37804">MSSMSQFEPYLGPLYIGSMFNYFLYGCLVIQLYDYWSVYFSTDRRFIQAMVYMIFVVETVQTVIMSHTVYTIMVVGYGNPQYLIQTPWSSGITPIFNGITAATVQLFFAWRIWVFKSTLLARTVAVVVAIMAVIQGAGGIAVSIEYFRINLQPERLQGLKNTITFWLSTSLACDIISASSMVSLLLQSKKETPFQTSQTLINALIANTVETGAITAVVAVVELILFLQYPASFSYVCMEYLLGRLFSNVLLATLNGRQRMRTISNREFSTVNSADVVEFRLHNLPTTGSGLHQRDECTTHPMHEQDVAFATQSEIEHEQDIKGENSNHEAKQTYGL</sequence>
<proteinExistence type="predicted"/>
<evidence type="ECO:0000256" key="1">
    <source>
        <dbReference type="SAM" id="MobiDB-lite"/>
    </source>
</evidence>
<feature type="transmembrane region" description="Helical" evidence="2">
    <location>
        <begin position="199"/>
        <end position="227"/>
    </location>
</feature>
<evidence type="ECO:0000256" key="2">
    <source>
        <dbReference type="SAM" id="Phobius"/>
    </source>
</evidence>
<feature type="transmembrane region" description="Helical" evidence="2">
    <location>
        <begin position="20"/>
        <end position="39"/>
    </location>
</feature>
<feature type="domain" description="DUF6534" evidence="3">
    <location>
        <begin position="170"/>
        <end position="259"/>
    </location>
</feature>
<feature type="compositionally biased region" description="Basic and acidic residues" evidence="1">
    <location>
        <begin position="314"/>
        <end position="336"/>
    </location>
</feature>
<evidence type="ECO:0000313" key="4">
    <source>
        <dbReference type="EMBL" id="TFK33966.1"/>
    </source>
</evidence>
<dbReference type="InterPro" id="IPR045339">
    <property type="entry name" value="DUF6534"/>
</dbReference>
<feature type="transmembrane region" description="Helical" evidence="2">
    <location>
        <begin position="120"/>
        <end position="144"/>
    </location>
</feature>
<gene>
    <name evidence="4" type="ORF">BDQ12DRAFT_727281</name>
</gene>
<dbReference type="AlphaFoldDB" id="A0A5C3LPQ5"/>
<keyword evidence="5" id="KW-1185">Reference proteome</keyword>
<protein>
    <recommendedName>
        <fullName evidence="3">DUF6534 domain-containing protein</fullName>
    </recommendedName>
</protein>
<accession>A0A5C3LPQ5</accession>
<dbReference type="PANTHER" id="PTHR40465:SF1">
    <property type="entry name" value="DUF6534 DOMAIN-CONTAINING PROTEIN"/>
    <property type="match status" value="1"/>
</dbReference>
<dbReference type="Pfam" id="PF20152">
    <property type="entry name" value="DUF6534"/>
    <property type="match status" value="1"/>
</dbReference>
<dbReference type="EMBL" id="ML213638">
    <property type="protein sequence ID" value="TFK33966.1"/>
    <property type="molecule type" value="Genomic_DNA"/>
</dbReference>